<comment type="caution">
    <text evidence="10">The sequence shown here is derived from an EMBL/GenBank/DDBJ whole genome shotgun (WGS) entry which is preliminary data.</text>
</comment>
<feature type="compositionally biased region" description="Basic and acidic residues" evidence="9">
    <location>
        <begin position="321"/>
        <end position="333"/>
    </location>
</feature>
<dbReference type="GO" id="GO:1905515">
    <property type="term" value="P:non-motile cilium assembly"/>
    <property type="evidence" value="ECO:0007669"/>
    <property type="project" value="TreeGrafter"/>
</dbReference>
<name>A0A8K0KDL3_LADFU</name>
<dbReference type="InterPro" id="IPR007033">
    <property type="entry name" value="GORAB"/>
</dbReference>
<reference evidence="10" key="2">
    <citation type="submission" date="2017-10" db="EMBL/GenBank/DDBJ databases">
        <title>Ladona fulva Genome sequencing and assembly.</title>
        <authorList>
            <person name="Murali S."/>
            <person name="Richards S."/>
            <person name="Bandaranaike D."/>
            <person name="Bellair M."/>
            <person name="Blankenburg K."/>
            <person name="Chao H."/>
            <person name="Dinh H."/>
            <person name="Doddapaneni H."/>
            <person name="Dugan-Rocha S."/>
            <person name="Elkadiri S."/>
            <person name="Gnanaolivu R."/>
            <person name="Hernandez B."/>
            <person name="Skinner E."/>
            <person name="Javaid M."/>
            <person name="Lee S."/>
            <person name="Li M."/>
            <person name="Ming W."/>
            <person name="Munidasa M."/>
            <person name="Muniz J."/>
            <person name="Nguyen L."/>
            <person name="Hughes D."/>
            <person name="Osuji N."/>
            <person name="Pu L.-L."/>
            <person name="Puazo M."/>
            <person name="Qu C."/>
            <person name="Quiroz J."/>
            <person name="Raj R."/>
            <person name="Weissenberger G."/>
            <person name="Xin Y."/>
            <person name="Zou X."/>
            <person name="Han Y."/>
            <person name="Worley K."/>
            <person name="Muzny D."/>
            <person name="Gibbs R."/>
        </authorList>
    </citation>
    <scope>NUCLEOTIDE SEQUENCE</scope>
    <source>
        <strain evidence="10">Sampled in the wild</strain>
    </source>
</reference>
<keyword evidence="5" id="KW-0963">Cytoplasm</keyword>
<evidence type="ECO:0000313" key="10">
    <source>
        <dbReference type="EMBL" id="KAG8232136.1"/>
    </source>
</evidence>
<dbReference type="OrthoDB" id="9909311at2759"/>
<keyword evidence="6" id="KW-0333">Golgi apparatus</keyword>
<feature type="region of interest" description="Disordered" evidence="9">
    <location>
        <begin position="1"/>
        <end position="88"/>
    </location>
</feature>
<dbReference type="GO" id="GO:0005794">
    <property type="term" value="C:Golgi apparatus"/>
    <property type="evidence" value="ECO:0007669"/>
    <property type="project" value="UniProtKB-SubCell"/>
</dbReference>
<feature type="coiled-coil region" evidence="8">
    <location>
        <begin position="170"/>
        <end position="272"/>
    </location>
</feature>
<keyword evidence="7 8" id="KW-0175">Coiled coil</keyword>
<evidence type="ECO:0000256" key="9">
    <source>
        <dbReference type="SAM" id="MobiDB-lite"/>
    </source>
</evidence>
<keyword evidence="11" id="KW-1185">Reference proteome</keyword>
<sequence>MSGTWQGFTEEDIKSMNGKEAQLNGKPPLRKSAKQKIIDGKKESLFKSSAETNTSSTVEDIPKEARLSSPKVKPVGNEKNDASTPTVNHCEDHAKINEDTISGKLQTTEETPNINTVCLKIKNNVEYEVLGNEMKSTSGSLSDFHFRQKLMEEQNRKRKELLSKALADRKKKTRAEAQRLQTIQEELQKLDNLLSNDVSILRNQIEAACLDFAEAQKRYDKAEKEFLEAKIILFSKMEKKELLTGHLCTIIEQNELRKAKKLSELMEKLEMASVIPDAEKFKEIMEQSYMSSESMPVGTIKDPKLRNKLQESQATESTNGKFEKMQECEKGQDEPAVATENPLPSD</sequence>
<evidence type="ECO:0000256" key="7">
    <source>
        <dbReference type="ARBA" id="ARBA00023054"/>
    </source>
</evidence>
<comment type="similarity">
    <text evidence="3">Belongs to the GORAB family.</text>
</comment>
<dbReference type="PANTHER" id="PTHR21470:SF2">
    <property type="entry name" value="RAB6-INTERACTING GOLGIN"/>
    <property type="match status" value="1"/>
</dbReference>
<feature type="compositionally biased region" description="Polar residues" evidence="9">
    <location>
        <begin position="310"/>
        <end position="320"/>
    </location>
</feature>
<comment type="subcellular location">
    <subcellularLocation>
        <location evidence="1">Cytoplasm</location>
    </subcellularLocation>
    <subcellularLocation>
        <location evidence="2">Golgi apparatus</location>
    </subcellularLocation>
</comment>
<evidence type="ECO:0000313" key="11">
    <source>
        <dbReference type="Proteomes" id="UP000792457"/>
    </source>
</evidence>
<organism evidence="10 11">
    <name type="scientific">Ladona fulva</name>
    <name type="common">Scarce chaser dragonfly</name>
    <name type="synonym">Libellula fulva</name>
    <dbReference type="NCBI Taxonomy" id="123851"/>
    <lineage>
        <taxon>Eukaryota</taxon>
        <taxon>Metazoa</taxon>
        <taxon>Ecdysozoa</taxon>
        <taxon>Arthropoda</taxon>
        <taxon>Hexapoda</taxon>
        <taxon>Insecta</taxon>
        <taxon>Pterygota</taxon>
        <taxon>Palaeoptera</taxon>
        <taxon>Odonata</taxon>
        <taxon>Epiprocta</taxon>
        <taxon>Anisoptera</taxon>
        <taxon>Libelluloidea</taxon>
        <taxon>Libellulidae</taxon>
        <taxon>Ladona</taxon>
    </lineage>
</organism>
<evidence type="ECO:0000256" key="4">
    <source>
        <dbReference type="ARBA" id="ARBA00014130"/>
    </source>
</evidence>
<evidence type="ECO:0000256" key="6">
    <source>
        <dbReference type="ARBA" id="ARBA00023034"/>
    </source>
</evidence>
<evidence type="ECO:0000256" key="5">
    <source>
        <dbReference type="ARBA" id="ARBA00022490"/>
    </source>
</evidence>
<dbReference type="EMBL" id="KZ308595">
    <property type="protein sequence ID" value="KAG8232136.1"/>
    <property type="molecule type" value="Genomic_DNA"/>
</dbReference>
<evidence type="ECO:0000256" key="3">
    <source>
        <dbReference type="ARBA" id="ARBA00005599"/>
    </source>
</evidence>
<feature type="region of interest" description="Disordered" evidence="9">
    <location>
        <begin position="291"/>
        <end position="346"/>
    </location>
</feature>
<dbReference type="AlphaFoldDB" id="A0A8K0KDL3"/>
<gene>
    <name evidence="10" type="ORF">J437_LFUL012145</name>
</gene>
<dbReference type="PANTHER" id="PTHR21470">
    <property type="entry name" value="RAB6-INTERACTING PROTEIN GORAB"/>
    <property type="match status" value="1"/>
</dbReference>
<evidence type="ECO:0000256" key="8">
    <source>
        <dbReference type="SAM" id="Coils"/>
    </source>
</evidence>
<evidence type="ECO:0000256" key="2">
    <source>
        <dbReference type="ARBA" id="ARBA00004555"/>
    </source>
</evidence>
<evidence type="ECO:0000256" key="1">
    <source>
        <dbReference type="ARBA" id="ARBA00004496"/>
    </source>
</evidence>
<proteinExistence type="inferred from homology"/>
<dbReference type="Proteomes" id="UP000792457">
    <property type="component" value="Unassembled WGS sequence"/>
</dbReference>
<protein>
    <recommendedName>
        <fullName evidence="4">RAB6-interacting golgin</fullName>
    </recommendedName>
</protein>
<accession>A0A8K0KDL3</accession>
<feature type="compositionally biased region" description="Basic and acidic residues" evidence="9">
    <location>
        <begin position="36"/>
        <end position="45"/>
    </location>
</feature>
<reference evidence="10" key="1">
    <citation type="submission" date="2013-04" db="EMBL/GenBank/DDBJ databases">
        <authorList>
            <person name="Qu J."/>
            <person name="Murali S.C."/>
            <person name="Bandaranaike D."/>
            <person name="Bellair M."/>
            <person name="Blankenburg K."/>
            <person name="Chao H."/>
            <person name="Dinh H."/>
            <person name="Doddapaneni H."/>
            <person name="Downs B."/>
            <person name="Dugan-Rocha S."/>
            <person name="Elkadiri S."/>
            <person name="Gnanaolivu R.D."/>
            <person name="Hernandez B."/>
            <person name="Javaid M."/>
            <person name="Jayaseelan J.C."/>
            <person name="Lee S."/>
            <person name="Li M."/>
            <person name="Ming W."/>
            <person name="Munidasa M."/>
            <person name="Muniz J."/>
            <person name="Nguyen L."/>
            <person name="Ongeri F."/>
            <person name="Osuji N."/>
            <person name="Pu L.-L."/>
            <person name="Puazo M."/>
            <person name="Qu C."/>
            <person name="Quiroz J."/>
            <person name="Raj R."/>
            <person name="Weissenberger G."/>
            <person name="Xin Y."/>
            <person name="Zou X."/>
            <person name="Han Y."/>
            <person name="Richards S."/>
            <person name="Worley K."/>
            <person name="Muzny D."/>
            <person name="Gibbs R."/>
        </authorList>
    </citation>
    <scope>NUCLEOTIDE SEQUENCE</scope>
    <source>
        <strain evidence="10">Sampled in the wild</strain>
    </source>
</reference>
<feature type="compositionally biased region" description="Polar residues" evidence="9">
    <location>
        <begin position="46"/>
        <end position="58"/>
    </location>
</feature>